<keyword evidence="2 4" id="KW-0560">Oxidoreductase</keyword>
<dbReference type="PROSITE" id="PS00671">
    <property type="entry name" value="D_2_HYDROXYACID_DH_3"/>
    <property type="match status" value="1"/>
</dbReference>
<gene>
    <name evidence="7" type="ORF">SUNI508_12662</name>
</gene>
<dbReference type="InterPro" id="IPR036291">
    <property type="entry name" value="NAD(P)-bd_dom_sf"/>
</dbReference>
<evidence type="ECO:0000256" key="2">
    <source>
        <dbReference type="ARBA" id="ARBA00023002"/>
    </source>
</evidence>
<dbReference type="PANTHER" id="PTHR43761">
    <property type="entry name" value="D-ISOMER SPECIFIC 2-HYDROXYACID DEHYDROGENASE FAMILY PROTEIN (AFU_ORTHOLOGUE AFUA_1G13630)"/>
    <property type="match status" value="1"/>
</dbReference>
<dbReference type="Gene3D" id="3.40.50.720">
    <property type="entry name" value="NAD(P)-binding Rossmann-like Domain"/>
    <property type="match status" value="2"/>
</dbReference>
<proteinExistence type="inferred from homology"/>
<dbReference type="Pfam" id="PF00389">
    <property type="entry name" value="2-Hacid_dh"/>
    <property type="match status" value="1"/>
</dbReference>
<evidence type="ECO:0000259" key="5">
    <source>
        <dbReference type="Pfam" id="PF00389"/>
    </source>
</evidence>
<dbReference type="InterPro" id="IPR029753">
    <property type="entry name" value="D-isomer_DH_CS"/>
</dbReference>
<comment type="similarity">
    <text evidence="1 4">Belongs to the D-isomer specific 2-hydroxyacid dehydrogenase family.</text>
</comment>
<feature type="domain" description="D-isomer specific 2-hydroxyacid dehydrogenase catalytic" evidence="5">
    <location>
        <begin position="33"/>
        <end position="328"/>
    </location>
</feature>
<accession>A0ABR2VGJ2</accession>
<protein>
    <submittedName>
        <fullName evidence="7">Glycerate dehydrogenase</fullName>
    </submittedName>
</protein>
<evidence type="ECO:0000313" key="8">
    <source>
        <dbReference type="Proteomes" id="UP001408356"/>
    </source>
</evidence>
<dbReference type="InterPro" id="IPR006140">
    <property type="entry name" value="D-isomer_DH_NAD-bd"/>
</dbReference>
<keyword evidence="3" id="KW-0520">NAD</keyword>
<evidence type="ECO:0000256" key="4">
    <source>
        <dbReference type="RuleBase" id="RU003719"/>
    </source>
</evidence>
<dbReference type="InterPro" id="IPR050418">
    <property type="entry name" value="D-iso_2-hydroxyacid_DH_PdxB"/>
</dbReference>
<sequence>MGSNTPKSGGQHKIVCLDAYMCAVPKFNFPHEYVEFDNTIGEEQTIERAKDATIVITTRAGLTAETFSHCPRLEFIAVMGAGTNFLDTAAARKRNIPVCNCPSASAEAVAEHAFALYLAAKKRIVDLHHAILEGTDWPRYISGFRFYAGPPRVSRHETLGIIGYGGLGKNIETIAKALGMKVLVAERKGVQGMNVRAGRTSFEEVLKSCTVLMIGCPLDDETKDMFTAVELQKMRKDGMLINVARGGIVNEDDLVKALNDGWIAAAATDVFVTEPATADTSPLIRNCPPNLTLSPHTAWYADASIERLQVMIKSVVEGYVSGSIQNMVN</sequence>
<evidence type="ECO:0000313" key="7">
    <source>
        <dbReference type="EMBL" id="KAK9426038.1"/>
    </source>
</evidence>
<evidence type="ECO:0000256" key="3">
    <source>
        <dbReference type="ARBA" id="ARBA00023027"/>
    </source>
</evidence>
<organism evidence="7 8">
    <name type="scientific">Seiridium unicorne</name>
    <dbReference type="NCBI Taxonomy" id="138068"/>
    <lineage>
        <taxon>Eukaryota</taxon>
        <taxon>Fungi</taxon>
        <taxon>Dikarya</taxon>
        <taxon>Ascomycota</taxon>
        <taxon>Pezizomycotina</taxon>
        <taxon>Sordariomycetes</taxon>
        <taxon>Xylariomycetidae</taxon>
        <taxon>Amphisphaeriales</taxon>
        <taxon>Sporocadaceae</taxon>
        <taxon>Seiridium</taxon>
    </lineage>
</organism>
<keyword evidence="8" id="KW-1185">Reference proteome</keyword>
<dbReference type="Pfam" id="PF02826">
    <property type="entry name" value="2-Hacid_dh_C"/>
    <property type="match status" value="1"/>
</dbReference>
<dbReference type="SUPFAM" id="SSF52283">
    <property type="entry name" value="Formate/glycerate dehydrogenase catalytic domain-like"/>
    <property type="match status" value="1"/>
</dbReference>
<reference evidence="7 8" key="1">
    <citation type="journal article" date="2024" name="J. Plant Pathol.">
        <title>Sequence and assembly of the genome of Seiridium unicorne, isolate CBS 538.82, causal agent of cypress canker disease.</title>
        <authorList>
            <person name="Scali E."/>
            <person name="Rocca G.D."/>
            <person name="Danti R."/>
            <person name="Garbelotto M."/>
            <person name="Barberini S."/>
            <person name="Baroncelli R."/>
            <person name="Emiliani G."/>
        </authorList>
    </citation>
    <scope>NUCLEOTIDE SEQUENCE [LARGE SCALE GENOMIC DNA]</scope>
    <source>
        <strain evidence="7 8">BM-138-508</strain>
    </source>
</reference>
<comment type="caution">
    <text evidence="7">The sequence shown here is derived from an EMBL/GenBank/DDBJ whole genome shotgun (WGS) entry which is preliminary data.</text>
</comment>
<dbReference type="EMBL" id="JARVKF010000007">
    <property type="protein sequence ID" value="KAK9426038.1"/>
    <property type="molecule type" value="Genomic_DNA"/>
</dbReference>
<name>A0ABR2VGJ2_9PEZI</name>
<dbReference type="InterPro" id="IPR006139">
    <property type="entry name" value="D-isomer_2_OHA_DH_cat_dom"/>
</dbReference>
<feature type="domain" description="D-isomer specific 2-hydroxyacid dehydrogenase NAD-binding" evidence="6">
    <location>
        <begin position="115"/>
        <end position="298"/>
    </location>
</feature>
<dbReference type="PANTHER" id="PTHR43761:SF1">
    <property type="entry name" value="D-ISOMER SPECIFIC 2-HYDROXYACID DEHYDROGENASE CATALYTIC DOMAIN-CONTAINING PROTEIN-RELATED"/>
    <property type="match status" value="1"/>
</dbReference>
<dbReference type="SUPFAM" id="SSF51735">
    <property type="entry name" value="NAD(P)-binding Rossmann-fold domains"/>
    <property type="match status" value="1"/>
</dbReference>
<evidence type="ECO:0000256" key="1">
    <source>
        <dbReference type="ARBA" id="ARBA00005854"/>
    </source>
</evidence>
<dbReference type="Proteomes" id="UP001408356">
    <property type="component" value="Unassembled WGS sequence"/>
</dbReference>
<evidence type="ECO:0000259" key="6">
    <source>
        <dbReference type="Pfam" id="PF02826"/>
    </source>
</evidence>